<evidence type="ECO:0000256" key="3">
    <source>
        <dbReference type="ARBA" id="ARBA00021688"/>
    </source>
</evidence>
<keyword evidence="10 11" id="KW-0472">Membrane</keyword>
<evidence type="ECO:0000313" key="14">
    <source>
        <dbReference type="Proteomes" id="UP001194468"/>
    </source>
</evidence>
<keyword evidence="9 11" id="KW-0496">Mitochondrion</keyword>
<protein>
    <recommendedName>
        <fullName evidence="3 11">ATP synthase subunit d, mitochondrial</fullName>
    </recommendedName>
</protein>
<dbReference type="GO" id="GO:0015986">
    <property type="term" value="P:proton motive force-driven ATP synthesis"/>
    <property type="evidence" value="ECO:0007669"/>
    <property type="project" value="UniProtKB-UniRule"/>
</dbReference>
<evidence type="ECO:0000256" key="6">
    <source>
        <dbReference type="ARBA" id="ARBA00022781"/>
    </source>
</evidence>
<dbReference type="InterPro" id="IPR008689">
    <property type="entry name" value="ATP_synth_F0_dsu_mt"/>
</dbReference>
<evidence type="ECO:0000256" key="10">
    <source>
        <dbReference type="ARBA" id="ARBA00023136"/>
    </source>
</evidence>
<keyword evidence="8 11" id="KW-0406">Ion transport</keyword>
<dbReference type="GO" id="GO:0005743">
    <property type="term" value="C:mitochondrial inner membrane"/>
    <property type="evidence" value="ECO:0007669"/>
    <property type="project" value="UniProtKB-SubCell"/>
</dbReference>
<evidence type="ECO:0000256" key="8">
    <source>
        <dbReference type="ARBA" id="ARBA00023065"/>
    </source>
</evidence>
<evidence type="ECO:0000256" key="7">
    <source>
        <dbReference type="ARBA" id="ARBA00022792"/>
    </source>
</evidence>
<dbReference type="PIRSF" id="PIRSF005514">
    <property type="entry name" value="ATPase_F0_D_mt"/>
    <property type="match status" value="1"/>
</dbReference>
<comment type="similarity">
    <text evidence="2 11">Belongs to the ATPase d subunit family.</text>
</comment>
<keyword evidence="5" id="KW-0138">CF(0)</keyword>
<feature type="coiled-coil region" evidence="12">
    <location>
        <begin position="100"/>
        <end position="127"/>
    </location>
</feature>
<dbReference type="GO" id="GO:0015078">
    <property type="term" value="F:proton transmembrane transporter activity"/>
    <property type="evidence" value="ECO:0007669"/>
    <property type="project" value="InterPro"/>
</dbReference>
<dbReference type="AlphaFoldDB" id="A0AAD4C747"/>
<dbReference type="EMBL" id="WHUW01000002">
    <property type="protein sequence ID" value="KAF8450874.1"/>
    <property type="molecule type" value="Genomic_DNA"/>
</dbReference>
<sequence>MASRAAVAAVDFARLYTTLGLGKETIAGLQAFRKRHGDAQRIHAQYASQPTTVDFAYYRSVLRNTAIADEAEKVLSDFKPVTYDVNAHVKAIETFAAKAVQKAEETAQKIDVELKDLQVTLANIEDARPFEDLTISDFETSHPRLADTVDTMVKKGKFSVPGYKEKFGDLSLV</sequence>
<dbReference type="Pfam" id="PF05873">
    <property type="entry name" value="Mt_ATP-synt_D"/>
    <property type="match status" value="1"/>
</dbReference>
<comment type="function">
    <text evidence="11">Mitochondrial membrane ATP synthase (F(1)F(0) ATP synthase or Complex V) produces ATP from ADP in the presence of a proton gradient across the membrane which is generated by electron transport complexes of the respiratory chain. F-type ATPases consist of two structural domains, F(1) - containing the extramembraneous catalytic core, and F(0) - containing the membrane proton channel, linked together by a central stalk and a peripheral stalk. During catalysis, ATP synthesis in the catalytic domain of F(1) is coupled via a rotary mechanism of the central stalk subunits to proton translocation.</text>
</comment>
<proteinExistence type="inferred from homology"/>
<comment type="subcellular location">
    <subcellularLocation>
        <location evidence="1 11">Mitochondrion inner membrane</location>
    </subcellularLocation>
</comment>
<reference evidence="13" key="2">
    <citation type="journal article" date="2020" name="Nat. Commun.">
        <title>Large-scale genome sequencing of mycorrhizal fungi provides insights into the early evolution of symbiotic traits.</title>
        <authorList>
            <person name="Miyauchi S."/>
            <person name="Kiss E."/>
            <person name="Kuo A."/>
            <person name="Drula E."/>
            <person name="Kohler A."/>
            <person name="Sanchez-Garcia M."/>
            <person name="Morin E."/>
            <person name="Andreopoulos B."/>
            <person name="Barry K.W."/>
            <person name="Bonito G."/>
            <person name="Buee M."/>
            <person name="Carver A."/>
            <person name="Chen C."/>
            <person name="Cichocki N."/>
            <person name="Clum A."/>
            <person name="Culley D."/>
            <person name="Crous P.W."/>
            <person name="Fauchery L."/>
            <person name="Girlanda M."/>
            <person name="Hayes R.D."/>
            <person name="Keri Z."/>
            <person name="LaButti K."/>
            <person name="Lipzen A."/>
            <person name="Lombard V."/>
            <person name="Magnuson J."/>
            <person name="Maillard F."/>
            <person name="Murat C."/>
            <person name="Nolan M."/>
            <person name="Ohm R.A."/>
            <person name="Pangilinan J."/>
            <person name="Pereira M.F."/>
            <person name="Perotto S."/>
            <person name="Peter M."/>
            <person name="Pfister S."/>
            <person name="Riley R."/>
            <person name="Sitrit Y."/>
            <person name="Stielow J.B."/>
            <person name="Szollosi G."/>
            <person name="Zifcakova L."/>
            <person name="Stursova M."/>
            <person name="Spatafora J.W."/>
            <person name="Tedersoo L."/>
            <person name="Vaario L.M."/>
            <person name="Yamada A."/>
            <person name="Yan M."/>
            <person name="Wang P."/>
            <person name="Xu J."/>
            <person name="Bruns T."/>
            <person name="Baldrian P."/>
            <person name="Vilgalys R."/>
            <person name="Dunand C."/>
            <person name="Henrissat B."/>
            <person name="Grigoriev I.V."/>
            <person name="Hibbett D."/>
            <person name="Nagy L.G."/>
            <person name="Martin F.M."/>
        </authorList>
    </citation>
    <scope>NUCLEOTIDE SEQUENCE</scope>
    <source>
        <strain evidence="13">BED1</strain>
    </source>
</reference>
<evidence type="ECO:0000256" key="11">
    <source>
        <dbReference type="PIRNR" id="PIRNR005514"/>
    </source>
</evidence>
<evidence type="ECO:0000256" key="9">
    <source>
        <dbReference type="ARBA" id="ARBA00023128"/>
    </source>
</evidence>
<dbReference type="PANTHER" id="PTHR12700">
    <property type="entry name" value="ATP SYNTHASE SUBUNIT D, MITOCHONDRIAL"/>
    <property type="match status" value="1"/>
</dbReference>
<keyword evidence="7 11" id="KW-0999">Mitochondrion inner membrane</keyword>
<gene>
    <name evidence="13" type="ORF">L210DRAFT_3387131</name>
</gene>
<accession>A0AAD4C747</accession>
<keyword evidence="6 11" id="KW-0375">Hydrogen ion transport</keyword>
<evidence type="ECO:0000256" key="2">
    <source>
        <dbReference type="ARBA" id="ARBA00006842"/>
    </source>
</evidence>
<dbReference type="Proteomes" id="UP001194468">
    <property type="component" value="Unassembled WGS sequence"/>
</dbReference>
<comment type="caution">
    <text evidence="13">The sequence shown here is derived from an EMBL/GenBank/DDBJ whole genome shotgun (WGS) entry which is preliminary data.</text>
</comment>
<name>A0AAD4C747_BOLED</name>
<dbReference type="Gene3D" id="6.10.280.70">
    <property type="match status" value="1"/>
</dbReference>
<dbReference type="GO" id="GO:0045259">
    <property type="term" value="C:proton-transporting ATP synthase complex"/>
    <property type="evidence" value="ECO:0007669"/>
    <property type="project" value="UniProtKB-KW"/>
</dbReference>
<keyword evidence="14" id="KW-1185">Reference proteome</keyword>
<dbReference type="SUPFAM" id="SSF161065">
    <property type="entry name" value="ATP synthase D chain-like"/>
    <property type="match status" value="1"/>
</dbReference>
<reference evidence="13" key="1">
    <citation type="submission" date="2019-10" db="EMBL/GenBank/DDBJ databases">
        <authorList>
            <consortium name="DOE Joint Genome Institute"/>
            <person name="Kuo A."/>
            <person name="Miyauchi S."/>
            <person name="Kiss E."/>
            <person name="Drula E."/>
            <person name="Kohler A."/>
            <person name="Sanchez-Garcia M."/>
            <person name="Andreopoulos B."/>
            <person name="Barry K.W."/>
            <person name="Bonito G."/>
            <person name="Buee M."/>
            <person name="Carver A."/>
            <person name="Chen C."/>
            <person name="Cichocki N."/>
            <person name="Clum A."/>
            <person name="Culley D."/>
            <person name="Crous P.W."/>
            <person name="Fauchery L."/>
            <person name="Girlanda M."/>
            <person name="Hayes R."/>
            <person name="Keri Z."/>
            <person name="LaButti K."/>
            <person name="Lipzen A."/>
            <person name="Lombard V."/>
            <person name="Magnuson J."/>
            <person name="Maillard F."/>
            <person name="Morin E."/>
            <person name="Murat C."/>
            <person name="Nolan M."/>
            <person name="Ohm R."/>
            <person name="Pangilinan J."/>
            <person name="Pereira M."/>
            <person name="Perotto S."/>
            <person name="Peter M."/>
            <person name="Riley R."/>
            <person name="Sitrit Y."/>
            <person name="Stielow B."/>
            <person name="Szollosi G."/>
            <person name="Zifcakova L."/>
            <person name="Stursova M."/>
            <person name="Spatafora J.W."/>
            <person name="Tedersoo L."/>
            <person name="Vaario L.-M."/>
            <person name="Yamada A."/>
            <person name="Yan M."/>
            <person name="Wang P."/>
            <person name="Xu J."/>
            <person name="Bruns T."/>
            <person name="Baldrian P."/>
            <person name="Vilgalys R."/>
            <person name="Henrissat B."/>
            <person name="Grigoriev I.V."/>
            <person name="Hibbett D."/>
            <person name="Nagy L.G."/>
            <person name="Martin F.M."/>
        </authorList>
    </citation>
    <scope>NUCLEOTIDE SEQUENCE</scope>
    <source>
        <strain evidence="13">BED1</strain>
    </source>
</reference>
<dbReference type="InterPro" id="IPR036228">
    <property type="entry name" value="ATP_synth_F0_dsu_sf_mt"/>
</dbReference>
<keyword evidence="4 11" id="KW-0813">Transport</keyword>
<evidence type="ECO:0000256" key="1">
    <source>
        <dbReference type="ARBA" id="ARBA00004273"/>
    </source>
</evidence>
<evidence type="ECO:0000313" key="13">
    <source>
        <dbReference type="EMBL" id="KAF8450874.1"/>
    </source>
</evidence>
<evidence type="ECO:0000256" key="12">
    <source>
        <dbReference type="SAM" id="Coils"/>
    </source>
</evidence>
<evidence type="ECO:0000256" key="4">
    <source>
        <dbReference type="ARBA" id="ARBA00022448"/>
    </source>
</evidence>
<organism evidence="13 14">
    <name type="scientific">Boletus edulis BED1</name>
    <dbReference type="NCBI Taxonomy" id="1328754"/>
    <lineage>
        <taxon>Eukaryota</taxon>
        <taxon>Fungi</taxon>
        <taxon>Dikarya</taxon>
        <taxon>Basidiomycota</taxon>
        <taxon>Agaricomycotina</taxon>
        <taxon>Agaricomycetes</taxon>
        <taxon>Agaricomycetidae</taxon>
        <taxon>Boletales</taxon>
        <taxon>Boletineae</taxon>
        <taxon>Boletaceae</taxon>
        <taxon>Boletoideae</taxon>
        <taxon>Boletus</taxon>
    </lineage>
</organism>
<evidence type="ECO:0000256" key="5">
    <source>
        <dbReference type="ARBA" id="ARBA00022547"/>
    </source>
</evidence>
<keyword evidence="12" id="KW-0175">Coiled coil</keyword>